<feature type="compositionally biased region" description="Low complexity" evidence="1">
    <location>
        <begin position="9"/>
        <end position="19"/>
    </location>
</feature>
<dbReference type="Pfam" id="PF13649">
    <property type="entry name" value="Methyltransf_25"/>
    <property type="match status" value="1"/>
</dbReference>
<dbReference type="GO" id="GO:0008168">
    <property type="term" value="F:methyltransferase activity"/>
    <property type="evidence" value="ECO:0007669"/>
    <property type="project" value="TreeGrafter"/>
</dbReference>
<dbReference type="InterPro" id="IPR029063">
    <property type="entry name" value="SAM-dependent_MTases_sf"/>
</dbReference>
<dbReference type="PANTHER" id="PTHR43591">
    <property type="entry name" value="METHYLTRANSFERASE"/>
    <property type="match status" value="1"/>
</dbReference>
<reference evidence="3 4" key="1">
    <citation type="submission" date="2020-12" db="EMBL/GenBank/DDBJ databases">
        <title>Metabolic potential, ecology and presence of endohyphal bacteria is reflected in genomic diversity of Mucoromycotina.</title>
        <authorList>
            <person name="Muszewska A."/>
            <person name="Okrasinska A."/>
            <person name="Steczkiewicz K."/>
            <person name="Drgas O."/>
            <person name="Orlowska M."/>
            <person name="Perlinska-Lenart U."/>
            <person name="Aleksandrzak-Piekarczyk T."/>
            <person name="Szatraj K."/>
            <person name="Zielenkiewicz U."/>
            <person name="Pilsyk S."/>
            <person name="Malc E."/>
            <person name="Mieczkowski P."/>
            <person name="Kruszewska J.S."/>
            <person name="Biernat P."/>
            <person name="Pawlowska J."/>
        </authorList>
    </citation>
    <scope>NUCLEOTIDE SEQUENCE [LARGE SCALE GENOMIC DNA]</scope>
    <source>
        <strain evidence="3 4">CBS 142.35</strain>
    </source>
</reference>
<evidence type="ECO:0000313" key="3">
    <source>
        <dbReference type="EMBL" id="KAG2225299.1"/>
    </source>
</evidence>
<dbReference type="SUPFAM" id="SSF53335">
    <property type="entry name" value="S-adenosyl-L-methionine-dependent methyltransferases"/>
    <property type="match status" value="1"/>
</dbReference>
<dbReference type="Gene3D" id="3.40.50.150">
    <property type="entry name" value="Vaccinia Virus protein VP39"/>
    <property type="match status" value="1"/>
</dbReference>
<gene>
    <name evidence="3" type="ORF">INT45_005543</name>
</gene>
<dbReference type="OrthoDB" id="2013972at2759"/>
<evidence type="ECO:0000313" key="4">
    <source>
        <dbReference type="Proteomes" id="UP000646827"/>
    </source>
</evidence>
<dbReference type="EMBL" id="JAEPRB010000029">
    <property type="protein sequence ID" value="KAG2225299.1"/>
    <property type="molecule type" value="Genomic_DNA"/>
</dbReference>
<dbReference type="InterPro" id="IPR041698">
    <property type="entry name" value="Methyltransf_25"/>
</dbReference>
<feature type="region of interest" description="Disordered" evidence="1">
    <location>
        <begin position="1"/>
        <end position="29"/>
    </location>
</feature>
<dbReference type="PANTHER" id="PTHR43591:SF105">
    <property type="entry name" value="METHYLTRANSFERASE DOMAIN-CONTAINING PROTEIN-RELATED"/>
    <property type="match status" value="1"/>
</dbReference>
<keyword evidence="4" id="KW-1185">Reference proteome</keyword>
<proteinExistence type="predicted"/>
<sequence>MKYSEDVQSYSSSSKKSSSAGITTTISGRDFHGNESSAYWLPKDEEEQDRLIGQHFAIKEVYEGNFLTEVKNYVPFTTGARVCDVGCGAGAWLMDMAMEYPNCTFEGVDMVDVDKFEAMPSRINITYGDVTEKLDFPDSVFDFVHMRLFVLALREDEWDHAIREAVRITKPGGVIQLLEYYFTPNFDDHPAVGKVANAIIDNMAARGQDPYIGPKQPRLLTQAGCKVIQIDNRVIDMSKNTPAARKFLWNWERVLKSMMPILSPHLGLSDQNEQQAFMKEVLQGLPTCGNFYWMYTAAAQKL</sequence>
<evidence type="ECO:0000259" key="2">
    <source>
        <dbReference type="Pfam" id="PF13649"/>
    </source>
</evidence>
<evidence type="ECO:0000256" key="1">
    <source>
        <dbReference type="SAM" id="MobiDB-lite"/>
    </source>
</evidence>
<accession>A0A8H7S7X3</accession>
<protein>
    <recommendedName>
        <fullName evidence="2">Methyltransferase domain-containing protein</fullName>
    </recommendedName>
</protein>
<feature type="domain" description="Methyltransferase" evidence="2">
    <location>
        <begin position="82"/>
        <end position="173"/>
    </location>
</feature>
<organism evidence="3 4">
    <name type="scientific">Circinella minor</name>
    <dbReference type="NCBI Taxonomy" id="1195481"/>
    <lineage>
        <taxon>Eukaryota</taxon>
        <taxon>Fungi</taxon>
        <taxon>Fungi incertae sedis</taxon>
        <taxon>Mucoromycota</taxon>
        <taxon>Mucoromycotina</taxon>
        <taxon>Mucoromycetes</taxon>
        <taxon>Mucorales</taxon>
        <taxon>Lichtheimiaceae</taxon>
        <taxon>Circinella</taxon>
    </lineage>
</organism>
<dbReference type="Proteomes" id="UP000646827">
    <property type="component" value="Unassembled WGS sequence"/>
</dbReference>
<name>A0A8H7S7X3_9FUNG</name>
<comment type="caution">
    <text evidence="3">The sequence shown here is derived from an EMBL/GenBank/DDBJ whole genome shotgun (WGS) entry which is preliminary data.</text>
</comment>
<dbReference type="AlphaFoldDB" id="A0A8H7S7X3"/>
<dbReference type="CDD" id="cd02440">
    <property type="entry name" value="AdoMet_MTases"/>
    <property type="match status" value="1"/>
</dbReference>